<accession>A0A1C4V8J9</accession>
<protein>
    <recommendedName>
        <fullName evidence="8">Nickel/cobalt efflux system</fullName>
    </recommendedName>
</protein>
<dbReference type="NCBIfam" id="TIGR00802">
    <property type="entry name" value="nico"/>
    <property type="match status" value="1"/>
</dbReference>
<evidence type="ECO:0000256" key="2">
    <source>
        <dbReference type="ARBA" id="ARBA00010892"/>
    </source>
</evidence>
<dbReference type="EMBL" id="FMCW01000007">
    <property type="protein sequence ID" value="SCE80079.1"/>
    <property type="molecule type" value="Genomic_DNA"/>
</dbReference>
<evidence type="ECO:0000256" key="6">
    <source>
        <dbReference type="ARBA" id="ARBA00022989"/>
    </source>
</evidence>
<evidence type="ECO:0000256" key="3">
    <source>
        <dbReference type="ARBA" id="ARBA00022448"/>
    </source>
</evidence>
<feature type="transmembrane region" description="Helical" evidence="8">
    <location>
        <begin position="325"/>
        <end position="345"/>
    </location>
</feature>
<dbReference type="GO" id="GO:0005886">
    <property type="term" value="C:plasma membrane"/>
    <property type="evidence" value="ECO:0007669"/>
    <property type="project" value="UniProtKB-SubCell"/>
</dbReference>
<gene>
    <name evidence="10" type="ORF">GA0070558_107110</name>
</gene>
<keyword evidence="4" id="KW-0533">Nickel</keyword>
<evidence type="ECO:0000256" key="1">
    <source>
        <dbReference type="ARBA" id="ARBA00004127"/>
    </source>
</evidence>
<keyword evidence="5 8" id="KW-0812">Transmembrane</keyword>
<evidence type="ECO:0000313" key="11">
    <source>
        <dbReference type="Proteomes" id="UP000199375"/>
    </source>
</evidence>
<comment type="subcellular location">
    <subcellularLocation>
        <location evidence="8">Cell membrane</location>
        <topology evidence="8">Multi-pass membrane protein</topology>
    </subcellularLocation>
    <subcellularLocation>
        <location evidence="1">Endomembrane system</location>
        <topology evidence="1">Multi-pass membrane protein</topology>
    </subcellularLocation>
</comment>
<dbReference type="InterPro" id="IPR011541">
    <property type="entry name" value="Ni/Co_transpt_high_affinity"/>
</dbReference>
<keyword evidence="6 8" id="KW-1133">Transmembrane helix</keyword>
<keyword evidence="3 8" id="KW-0813">Transport</keyword>
<feature type="transmembrane region" description="Helical" evidence="8">
    <location>
        <begin position="136"/>
        <end position="159"/>
    </location>
</feature>
<organism evidence="10 11">
    <name type="scientific">Micromonospora haikouensis</name>
    <dbReference type="NCBI Taxonomy" id="686309"/>
    <lineage>
        <taxon>Bacteria</taxon>
        <taxon>Bacillati</taxon>
        <taxon>Actinomycetota</taxon>
        <taxon>Actinomycetes</taxon>
        <taxon>Micromonosporales</taxon>
        <taxon>Micromonosporaceae</taxon>
        <taxon>Micromonospora</taxon>
    </lineage>
</organism>
<feature type="region of interest" description="Disordered" evidence="9">
    <location>
        <begin position="365"/>
        <end position="387"/>
    </location>
</feature>
<dbReference type="Pfam" id="PF03824">
    <property type="entry name" value="NicO"/>
    <property type="match status" value="1"/>
</dbReference>
<evidence type="ECO:0000313" key="10">
    <source>
        <dbReference type="EMBL" id="SCE80079.1"/>
    </source>
</evidence>
<comment type="similarity">
    <text evidence="2 8">Belongs to the NiCoT transporter (TC 2.A.52) family.</text>
</comment>
<dbReference type="PANTHER" id="PTHR31611">
    <property type="entry name" value="HIGH-AFFINITY NICKEL TRANSPORT PROTEIN NIC1"/>
    <property type="match status" value="1"/>
</dbReference>
<dbReference type="PANTHER" id="PTHR31611:SF0">
    <property type="entry name" value="HIGH-AFFINITY NICKEL TRANSPORT PROTEIN NIC1"/>
    <property type="match status" value="1"/>
</dbReference>
<dbReference type="GO" id="GO:0015099">
    <property type="term" value="F:nickel cation transmembrane transporter activity"/>
    <property type="evidence" value="ECO:0007669"/>
    <property type="project" value="UniProtKB-UniRule"/>
</dbReference>
<feature type="transmembrane region" description="Helical" evidence="8">
    <location>
        <begin position="238"/>
        <end position="258"/>
    </location>
</feature>
<dbReference type="GO" id="GO:0012505">
    <property type="term" value="C:endomembrane system"/>
    <property type="evidence" value="ECO:0007669"/>
    <property type="project" value="UniProtKB-SubCell"/>
</dbReference>
<evidence type="ECO:0000256" key="4">
    <source>
        <dbReference type="ARBA" id="ARBA00022596"/>
    </source>
</evidence>
<proteinExistence type="inferred from homology"/>
<evidence type="ECO:0000256" key="5">
    <source>
        <dbReference type="ARBA" id="ARBA00022692"/>
    </source>
</evidence>
<dbReference type="InterPro" id="IPR004688">
    <property type="entry name" value="Ni/Co_transpt"/>
</dbReference>
<sequence length="387" mass="40606">MSSTVVSAAPPAGRWSRAERVRLGGIVLAVAVLHVAGWSLYLYWNGQPAAAGGLAGAGTLAYALGVRHAFDADHIAAIDDTTRLMLLRGRRPVGVGFFFALGHSAVVLLLALIVGLASTSLAGPGLAQAREVGATVAIVTATLFLSLVAGLNAVVLGGLARLWRRLRHGDLDERELDLHLLNRGLVQRVLGSRARSLVRSSWHMAPVGFLFGLGLETASEVTLLALSASTAAAGGLPVLALLTLPLLFAAGMSAMDTADSLLMSRAYSWAYRQPARRLYYNLATTGMTVLVGALVASVYLAGLLVDHLGVSALAGYATLAEHFEQLGYAVVALFALAWVAAAALWKLRRYDERYGAPAADLPAERGERAELGEAGRVDRAVPGTADR</sequence>
<feature type="transmembrane region" description="Helical" evidence="8">
    <location>
        <begin position="93"/>
        <end position="116"/>
    </location>
</feature>
<reference evidence="10 11" key="1">
    <citation type="submission" date="2016-06" db="EMBL/GenBank/DDBJ databases">
        <authorList>
            <person name="Kjaerup R.B."/>
            <person name="Dalgaard T.S."/>
            <person name="Juul-Madsen H.R."/>
        </authorList>
    </citation>
    <scope>NUCLEOTIDE SEQUENCE [LARGE SCALE GENOMIC DNA]</scope>
    <source>
        <strain evidence="10 11">DSM 45626</strain>
    </source>
</reference>
<dbReference type="RefSeq" id="WP_256091836.1">
    <property type="nucleotide sequence ID" value="NZ_FMCW01000007.1"/>
</dbReference>
<feature type="transmembrane region" description="Helical" evidence="8">
    <location>
        <begin position="278"/>
        <end position="305"/>
    </location>
</feature>
<feature type="transmembrane region" description="Helical" evidence="8">
    <location>
        <begin position="49"/>
        <end position="66"/>
    </location>
</feature>
<evidence type="ECO:0000256" key="7">
    <source>
        <dbReference type="ARBA" id="ARBA00023136"/>
    </source>
</evidence>
<dbReference type="AlphaFoldDB" id="A0A1C4V8J9"/>
<keyword evidence="7 8" id="KW-0472">Membrane</keyword>
<feature type="transmembrane region" description="Helical" evidence="8">
    <location>
        <begin position="21"/>
        <end position="43"/>
    </location>
</feature>
<name>A0A1C4V8J9_9ACTN</name>
<dbReference type="Proteomes" id="UP000199375">
    <property type="component" value="Unassembled WGS sequence"/>
</dbReference>
<feature type="transmembrane region" description="Helical" evidence="8">
    <location>
        <begin position="202"/>
        <end position="226"/>
    </location>
</feature>
<evidence type="ECO:0000256" key="8">
    <source>
        <dbReference type="RuleBase" id="RU362101"/>
    </source>
</evidence>
<evidence type="ECO:0000256" key="9">
    <source>
        <dbReference type="SAM" id="MobiDB-lite"/>
    </source>
</evidence>